<dbReference type="PANTHER" id="PTHR42686:SF1">
    <property type="entry name" value="GH17980P-RELATED"/>
    <property type="match status" value="1"/>
</dbReference>
<evidence type="ECO:0000313" key="2">
    <source>
        <dbReference type="EMBL" id="GES17454.1"/>
    </source>
</evidence>
<gene>
    <name evidence="2" type="ORF">Aple_003490</name>
</gene>
<evidence type="ECO:0000259" key="1">
    <source>
        <dbReference type="Pfam" id="PF00248"/>
    </source>
</evidence>
<evidence type="ECO:0000313" key="3">
    <source>
        <dbReference type="Proteomes" id="UP000377595"/>
    </source>
</evidence>
<sequence length="321" mass="33584">MRDFDHQSPTRPLGATGLHITPLTIGGAPLGSMPGNFGREIPPELGIATALAALRGPVRALDTSAAYGAGESERRIGAAIQRAGGLPDGFVLSTKIVRDLVSGTFDGPQARRSIAESLRRLGLDQVPLLYLHDPEKNDFEQIMARGGPVDVLRELRDRGVARSIGVAGGEVATIERYVRTGFFDVVLTHNRWTLVNRSAGPLIALAASMGLGVVNAAVFGGGILAAGAAASPRYAYRQAPDELLAAIDAMEEACHDHKVPLAAAAIQFSTRDPRIASTIIGASRPERVGQAVALASMAVPDTLWDDLGAIAARVDPATLPA</sequence>
<comment type="caution">
    <text evidence="2">The sequence shown here is derived from an EMBL/GenBank/DDBJ whole genome shotgun (WGS) entry which is preliminary data.</text>
</comment>
<dbReference type="InterPro" id="IPR023210">
    <property type="entry name" value="NADP_OxRdtase_dom"/>
</dbReference>
<dbReference type="SUPFAM" id="SSF51430">
    <property type="entry name" value="NAD(P)-linked oxidoreductase"/>
    <property type="match status" value="1"/>
</dbReference>
<feature type="domain" description="NADP-dependent oxidoreductase" evidence="1">
    <location>
        <begin position="24"/>
        <end position="304"/>
    </location>
</feature>
<dbReference type="InterPro" id="IPR036812">
    <property type="entry name" value="NAD(P)_OxRdtase_dom_sf"/>
</dbReference>
<accession>A0A5M3X8N2</accession>
<name>A0A5M3X8N2_9ACTN</name>
<dbReference type="GO" id="GO:0005829">
    <property type="term" value="C:cytosol"/>
    <property type="evidence" value="ECO:0007669"/>
    <property type="project" value="TreeGrafter"/>
</dbReference>
<dbReference type="AlphaFoldDB" id="A0A5M3X8N2"/>
<dbReference type="RefSeq" id="WP_155342620.1">
    <property type="nucleotide sequence ID" value="NZ_BAAAHM010000001.1"/>
</dbReference>
<proteinExistence type="predicted"/>
<keyword evidence="3" id="KW-1185">Reference proteome</keyword>
<dbReference type="InterPro" id="IPR020471">
    <property type="entry name" value="AKR"/>
</dbReference>
<dbReference type="EMBL" id="BLAF01000004">
    <property type="protein sequence ID" value="GES17454.1"/>
    <property type="molecule type" value="Genomic_DNA"/>
</dbReference>
<organism evidence="2 3">
    <name type="scientific">Acrocarpospora pleiomorpha</name>
    <dbReference type="NCBI Taxonomy" id="90975"/>
    <lineage>
        <taxon>Bacteria</taxon>
        <taxon>Bacillati</taxon>
        <taxon>Actinomycetota</taxon>
        <taxon>Actinomycetes</taxon>
        <taxon>Streptosporangiales</taxon>
        <taxon>Streptosporangiaceae</taxon>
        <taxon>Acrocarpospora</taxon>
    </lineage>
</organism>
<reference evidence="2 3" key="1">
    <citation type="submission" date="2019-10" db="EMBL/GenBank/DDBJ databases">
        <title>Whole genome shotgun sequence of Acrocarpospora pleiomorpha NBRC 16267.</title>
        <authorList>
            <person name="Ichikawa N."/>
            <person name="Kimura A."/>
            <person name="Kitahashi Y."/>
            <person name="Komaki H."/>
            <person name="Oguchi A."/>
        </authorList>
    </citation>
    <scope>NUCLEOTIDE SEQUENCE [LARGE SCALE GENOMIC DNA]</scope>
    <source>
        <strain evidence="2 3">NBRC 16267</strain>
    </source>
</reference>
<dbReference type="Pfam" id="PF00248">
    <property type="entry name" value="Aldo_ket_red"/>
    <property type="match status" value="1"/>
</dbReference>
<dbReference type="OrthoDB" id="9768851at2"/>
<protein>
    <submittedName>
        <fullName evidence="2">Oxidoreductase</fullName>
    </submittedName>
</protein>
<dbReference type="CDD" id="cd19090">
    <property type="entry name" value="AKR_AKR15A-like"/>
    <property type="match status" value="1"/>
</dbReference>
<dbReference type="Proteomes" id="UP000377595">
    <property type="component" value="Unassembled WGS sequence"/>
</dbReference>
<dbReference type="Gene3D" id="3.20.20.100">
    <property type="entry name" value="NADP-dependent oxidoreductase domain"/>
    <property type="match status" value="1"/>
</dbReference>
<dbReference type="PANTHER" id="PTHR42686">
    <property type="entry name" value="GH17980P-RELATED"/>
    <property type="match status" value="1"/>
</dbReference>
<dbReference type="GO" id="GO:0016491">
    <property type="term" value="F:oxidoreductase activity"/>
    <property type="evidence" value="ECO:0007669"/>
    <property type="project" value="InterPro"/>
</dbReference>